<feature type="active site" evidence="7 8">
    <location>
        <position position="130"/>
    </location>
</feature>
<evidence type="ECO:0000256" key="10">
    <source>
        <dbReference type="SAM" id="MobiDB-lite"/>
    </source>
</evidence>
<dbReference type="GO" id="GO:0004252">
    <property type="term" value="F:serine-type endopeptidase activity"/>
    <property type="evidence" value="ECO:0007669"/>
    <property type="project" value="UniProtKB-UniRule"/>
</dbReference>
<dbReference type="RefSeq" id="WP_420242253.1">
    <property type="nucleotide sequence ID" value="NZ_BOPV01000001.1"/>
</dbReference>
<feature type="active site" description="Nucleophile" evidence="7">
    <location>
        <position position="105"/>
    </location>
</feature>
<evidence type="ECO:0000256" key="2">
    <source>
        <dbReference type="ARBA" id="ARBA00022490"/>
    </source>
</evidence>
<keyword evidence="12" id="KW-1185">Reference proteome</keyword>
<dbReference type="GO" id="GO:0051117">
    <property type="term" value="F:ATPase binding"/>
    <property type="evidence" value="ECO:0007669"/>
    <property type="project" value="TreeGrafter"/>
</dbReference>
<dbReference type="CDD" id="cd07017">
    <property type="entry name" value="S14_ClpP_2"/>
    <property type="match status" value="1"/>
</dbReference>
<protein>
    <recommendedName>
        <fullName evidence="7 9">ATP-dependent Clp protease proteolytic subunit</fullName>
        <ecNumber evidence="7">3.4.21.92</ecNumber>
    </recommendedName>
    <alternativeName>
        <fullName evidence="7">Endopeptidase Clp</fullName>
    </alternativeName>
</protein>
<organism evidence="11 12">
    <name type="scientific">Roseiterribacter gracilis</name>
    <dbReference type="NCBI Taxonomy" id="2812848"/>
    <lineage>
        <taxon>Bacteria</taxon>
        <taxon>Pseudomonadati</taxon>
        <taxon>Pseudomonadota</taxon>
        <taxon>Alphaproteobacteria</taxon>
        <taxon>Rhodospirillales</taxon>
        <taxon>Roseiterribacteraceae</taxon>
        <taxon>Roseiterribacter</taxon>
    </lineage>
</organism>
<evidence type="ECO:0000256" key="6">
    <source>
        <dbReference type="ARBA" id="ARBA00034021"/>
    </source>
</evidence>
<dbReference type="GO" id="GO:0009368">
    <property type="term" value="C:endopeptidase Clp complex"/>
    <property type="evidence" value="ECO:0007669"/>
    <property type="project" value="TreeGrafter"/>
</dbReference>
<evidence type="ECO:0000313" key="12">
    <source>
        <dbReference type="Proteomes" id="UP000681075"/>
    </source>
</evidence>
<reference evidence="11" key="1">
    <citation type="submission" date="2021-02" db="EMBL/GenBank/DDBJ databases">
        <title>Genome sequence of Rhodospirillales sp. strain TMPK1 isolated from soil.</title>
        <authorList>
            <person name="Nakai R."/>
            <person name="Kusada H."/>
            <person name="Tamaki H."/>
        </authorList>
    </citation>
    <scope>NUCLEOTIDE SEQUENCE</scope>
    <source>
        <strain evidence="11">TMPK1</strain>
    </source>
</reference>
<dbReference type="Gene3D" id="3.90.226.10">
    <property type="entry name" value="2-enoyl-CoA Hydratase, Chain A, domain 1"/>
    <property type="match status" value="1"/>
</dbReference>
<evidence type="ECO:0000256" key="5">
    <source>
        <dbReference type="ARBA" id="ARBA00022825"/>
    </source>
</evidence>
<keyword evidence="2 7" id="KW-0963">Cytoplasm</keyword>
<dbReference type="Pfam" id="PF00574">
    <property type="entry name" value="CLP_protease"/>
    <property type="match status" value="1"/>
</dbReference>
<name>A0A8S8XCY1_9PROT</name>
<dbReference type="HAMAP" id="MF_00444">
    <property type="entry name" value="ClpP"/>
    <property type="match status" value="1"/>
</dbReference>
<comment type="subcellular location">
    <subcellularLocation>
        <location evidence="7">Cytoplasm</location>
    </subcellularLocation>
</comment>
<gene>
    <name evidence="11" type="primary">clpP_2</name>
    <name evidence="7" type="synonym">clpP</name>
    <name evidence="11" type="ORF">TMPK1_13920</name>
</gene>
<proteinExistence type="inferred from homology"/>
<dbReference type="InterPro" id="IPR033135">
    <property type="entry name" value="ClpP_His_AS"/>
</dbReference>
<comment type="catalytic activity">
    <reaction evidence="6 7 8">
        <text>Hydrolysis of proteins to small peptides in the presence of ATP and magnesium. alpha-casein is the usual test substrate. In the absence of ATP, only oligopeptides shorter than five residues are hydrolyzed (such as succinyl-Leu-Tyr-|-NHMec, and Leu-Tyr-Leu-|-Tyr-Trp, in which cleavage of the -Tyr-|-Leu- and -Tyr-|-Trp bonds also occurs).</text>
        <dbReference type="EC" id="3.4.21.92"/>
    </reaction>
</comment>
<dbReference type="SUPFAM" id="SSF52096">
    <property type="entry name" value="ClpP/crotonase"/>
    <property type="match status" value="1"/>
</dbReference>
<evidence type="ECO:0000256" key="7">
    <source>
        <dbReference type="HAMAP-Rule" id="MF_00444"/>
    </source>
</evidence>
<dbReference type="PANTHER" id="PTHR10381:SF70">
    <property type="entry name" value="ATP-DEPENDENT CLP PROTEASE PROTEOLYTIC SUBUNIT"/>
    <property type="match status" value="1"/>
</dbReference>
<comment type="function">
    <text evidence="7">Cleaves peptides in various proteins in a process that requires ATP hydrolysis. Has a chymotrypsin-like activity. Plays a major role in the degradation of misfolded proteins.</text>
</comment>
<keyword evidence="3 7" id="KW-0645">Protease</keyword>
<dbReference type="PANTHER" id="PTHR10381">
    <property type="entry name" value="ATP-DEPENDENT CLP PROTEASE PROTEOLYTIC SUBUNIT"/>
    <property type="match status" value="1"/>
</dbReference>
<comment type="similarity">
    <text evidence="1 7 9">Belongs to the peptidase S14 family.</text>
</comment>
<dbReference type="EC" id="3.4.21.92" evidence="7"/>
<dbReference type="AlphaFoldDB" id="A0A8S8XCY1"/>
<evidence type="ECO:0000256" key="8">
    <source>
        <dbReference type="PROSITE-ProRule" id="PRU10086"/>
    </source>
</evidence>
<dbReference type="Proteomes" id="UP000681075">
    <property type="component" value="Unassembled WGS sequence"/>
</dbReference>
<comment type="caution">
    <text evidence="11">The sequence shown here is derived from an EMBL/GenBank/DDBJ whole genome shotgun (WGS) entry which is preliminary data.</text>
</comment>
<evidence type="ECO:0000256" key="3">
    <source>
        <dbReference type="ARBA" id="ARBA00022670"/>
    </source>
</evidence>
<keyword evidence="4 7" id="KW-0378">Hydrolase</keyword>
<dbReference type="PROSITE" id="PS00382">
    <property type="entry name" value="CLP_PROTEASE_HIS"/>
    <property type="match status" value="1"/>
</dbReference>
<dbReference type="InterPro" id="IPR029045">
    <property type="entry name" value="ClpP/crotonase-like_dom_sf"/>
</dbReference>
<feature type="region of interest" description="Disordered" evidence="10">
    <location>
        <begin position="1"/>
        <end position="25"/>
    </location>
</feature>
<dbReference type="InterPro" id="IPR001907">
    <property type="entry name" value="ClpP"/>
</dbReference>
<evidence type="ECO:0000256" key="9">
    <source>
        <dbReference type="RuleBase" id="RU003567"/>
    </source>
</evidence>
<evidence type="ECO:0000256" key="4">
    <source>
        <dbReference type="ARBA" id="ARBA00022801"/>
    </source>
</evidence>
<dbReference type="GO" id="GO:0006515">
    <property type="term" value="P:protein quality control for misfolded or incompletely synthesized proteins"/>
    <property type="evidence" value="ECO:0007669"/>
    <property type="project" value="TreeGrafter"/>
</dbReference>
<evidence type="ECO:0000256" key="1">
    <source>
        <dbReference type="ARBA" id="ARBA00007039"/>
    </source>
</evidence>
<evidence type="ECO:0000313" key="11">
    <source>
        <dbReference type="EMBL" id="GIL39155.1"/>
    </source>
</evidence>
<dbReference type="PRINTS" id="PR00127">
    <property type="entry name" value="CLPPROTEASEP"/>
</dbReference>
<dbReference type="GO" id="GO:0004176">
    <property type="term" value="F:ATP-dependent peptidase activity"/>
    <property type="evidence" value="ECO:0007669"/>
    <property type="project" value="InterPro"/>
</dbReference>
<accession>A0A8S8XCY1</accession>
<dbReference type="NCBIfam" id="NF009205">
    <property type="entry name" value="PRK12553.1"/>
    <property type="match status" value="1"/>
</dbReference>
<sequence>MSRVPFRNDVEEDENEKPKADANPPNLIDANLFRARTVLLFGEIDDKVSRQVTAQLIALAGKSDEPIRLFVQSPGGHVEAADTIFDVIRFIKAPVHVIGTGWVASAGALIYVAAKKENRYALPNTRFMLHQPSGGTMGKASDIAIEAKEIIRMRQRLNETFAKETGQPVEKVARDSDRNYWMSAEEAKTYGLVGKIVNNETEIG</sequence>
<dbReference type="InterPro" id="IPR023562">
    <property type="entry name" value="ClpP/TepA"/>
</dbReference>
<comment type="subunit">
    <text evidence="7">Fourteen ClpP subunits assemble into 2 heptameric rings which stack back to back to give a disk-like structure with a central cavity, resembling the structure of eukaryotic proteasomes.</text>
</comment>
<dbReference type="GO" id="GO:0005737">
    <property type="term" value="C:cytoplasm"/>
    <property type="evidence" value="ECO:0007669"/>
    <property type="project" value="UniProtKB-SubCell"/>
</dbReference>
<dbReference type="EMBL" id="BOPV01000001">
    <property type="protein sequence ID" value="GIL39155.1"/>
    <property type="molecule type" value="Genomic_DNA"/>
</dbReference>
<keyword evidence="5 7" id="KW-0720">Serine protease</keyword>